<dbReference type="PANTHER" id="PTHR43774:SF1">
    <property type="entry name" value="PEPTIDE METHIONINE SULFOXIDE REDUCTASE MSRA 2"/>
    <property type="match status" value="1"/>
</dbReference>
<protein>
    <recommendedName>
        <fullName evidence="4">Peptide methionine sulfoxide reductase MsrA</fullName>
        <shortName evidence="4">Protein-methionine-S-oxide reductase</shortName>
        <ecNumber evidence="4">1.8.4.11</ecNumber>
    </recommendedName>
    <alternativeName>
        <fullName evidence="4">Peptide-methionine (S)-S-oxide reductase</fullName>
        <shortName evidence="4">Peptide Met(O) reductase</shortName>
    </alternativeName>
</protein>
<evidence type="ECO:0000256" key="4">
    <source>
        <dbReference type="HAMAP-Rule" id="MF_01401"/>
    </source>
</evidence>
<dbReference type="PANTHER" id="PTHR43774">
    <property type="entry name" value="PEPTIDE METHIONINE SULFOXIDE REDUCTASE"/>
    <property type="match status" value="1"/>
</dbReference>
<dbReference type="EMBL" id="JEME01000682">
    <property type="protein sequence ID" value="KYG09441.1"/>
    <property type="molecule type" value="Genomic_DNA"/>
</dbReference>
<dbReference type="EC" id="1.8.4.11" evidence="4"/>
<feature type="domain" description="Peptide methionine sulphoxide reductase MsrA" evidence="5">
    <location>
        <begin position="3"/>
        <end position="156"/>
    </location>
</feature>
<evidence type="ECO:0000313" key="9">
    <source>
        <dbReference type="Proteomes" id="UP000075502"/>
    </source>
</evidence>
<evidence type="ECO:0000313" key="10">
    <source>
        <dbReference type="Proteomes" id="UP000075515"/>
    </source>
</evidence>
<dbReference type="EMBL" id="JEMC01002206">
    <property type="protein sequence ID" value="KYF89745.1"/>
    <property type="molecule type" value="Genomic_DNA"/>
</dbReference>
<dbReference type="EMBL" id="JELX01001088">
    <property type="protein sequence ID" value="KYF60048.1"/>
    <property type="molecule type" value="Genomic_DNA"/>
</dbReference>
<sequence>METAILAGGCFWGMEELLRKIPGVLETEVGYTGGRTKDPTYRDVKTGDTGHAESVRIVFDPAKVSYAELLEKWFFRMHDPTTRNRQGNDVGTQYRSAIFVTTPEQRRVAEEVKARVDRSGKWRAPVVTEIVEAGQFTRAEEYHQKYLVKYPDGYTCHYMRD</sequence>
<dbReference type="InterPro" id="IPR036509">
    <property type="entry name" value="Met_Sox_Rdtase_MsrA_sf"/>
</dbReference>
<dbReference type="Proteomes" id="UP000075604">
    <property type="component" value="Unassembled WGS sequence"/>
</dbReference>
<name>A0A150TXK0_SORCE</name>
<evidence type="ECO:0000256" key="3">
    <source>
        <dbReference type="ARBA" id="ARBA00048782"/>
    </source>
</evidence>
<comment type="caution">
    <text evidence="8">The sequence shown here is derived from an EMBL/GenBank/DDBJ whole genome shotgun (WGS) entry which is preliminary data.</text>
</comment>
<evidence type="ECO:0000313" key="6">
    <source>
        <dbReference type="EMBL" id="KYF60048.1"/>
    </source>
</evidence>
<dbReference type="Gene3D" id="3.30.1060.10">
    <property type="entry name" value="Peptide methionine sulphoxide reductase MsrA"/>
    <property type="match status" value="1"/>
</dbReference>
<proteinExistence type="inferred from homology"/>
<dbReference type="HAMAP" id="MF_01401">
    <property type="entry name" value="MsrA"/>
    <property type="match status" value="1"/>
</dbReference>
<evidence type="ECO:0000259" key="5">
    <source>
        <dbReference type="Pfam" id="PF01625"/>
    </source>
</evidence>
<dbReference type="InterPro" id="IPR002569">
    <property type="entry name" value="Met_Sox_Rdtase_MsrA_dom"/>
</dbReference>
<organism evidence="8 9">
    <name type="scientific">Sorangium cellulosum</name>
    <name type="common">Polyangium cellulosum</name>
    <dbReference type="NCBI Taxonomy" id="56"/>
    <lineage>
        <taxon>Bacteria</taxon>
        <taxon>Pseudomonadati</taxon>
        <taxon>Myxococcota</taxon>
        <taxon>Polyangia</taxon>
        <taxon>Polyangiales</taxon>
        <taxon>Polyangiaceae</taxon>
        <taxon>Sorangium</taxon>
    </lineage>
</organism>
<evidence type="ECO:0000256" key="2">
    <source>
        <dbReference type="ARBA" id="ARBA00047806"/>
    </source>
</evidence>
<comment type="similarity">
    <text evidence="4">Belongs to the MsrA Met sulfoxide reductase family.</text>
</comment>
<comment type="catalytic activity">
    <reaction evidence="3 4">
        <text>[thioredoxin]-disulfide + L-methionine + H2O = L-methionine (S)-S-oxide + [thioredoxin]-dithiol</text>
        <dbReference type="Rhea" id="RHEA:19993"/>
        <dbReference type="Rhea" id="RHEA-COMP:10698"/>
        <dbReference type="Rhea" id="RHEA-COMP:10700"/>
        <dbReference type="ChEBI" id="CHEBI:15377"/>
        <dbReference type="ChEBI" id="CHEBI:29950"/>
        <dbReference type="ChEBI" id="CHEBI:50058"/>
        <dbReference type="ChEBI" id="CHEBI:57844"/>
        <dbReference type="ChEBI" id="CHEBI:58772"/>
        <dbReference type="EC" id="1.8.4.11"/>
    </reaction>
</comment>
<evidence type="ECO:0000313" key="8">
    <source>
        <dbReference type="EMBL" id="KYG09441.1"/>
    </source>
</evidence>
<dbReference type="Pfam" id="PF01625">
    <property type="entry name" value="PMSR"/>
    <property type="match status" value="1"/>
</dbReference>
<reference evidence="9 10" key="1">
    <citation type="submission" date="2014-02" db="EMBL/GenBank/DDBJ databases">
        <title>The small core and large imbalanced accessory genome model reveals a collaborative survival strategy of Sorangium cellulosum strains in nature.</title>
        <authorList>
            <person name="Han K."/>
            <person name="Peng R."/>
            <person name="Blom J."/>
            <person name="Li Y.-Z."/>
        </authorList>
    </citation>
    <scope>NUCLEOTIDE SEQUENCE [LARGE SCALE GENOMIC DNA]</scope>
    <source>
        <strain evidence="8 9">So0007-03</strain>
        <strain evidence="7 10">So0149</strain>
        <strain evidence="6 11">So0157-18</strain>
    </source>
</reference>
<comment type="function">
    <text evidence="4">Has an important function as a repair enzyme for proteins that have been inactivated by oxidation. Catalyzes the reversible oxidation-reduction of methionine sulfoxide in proteins to methionine.</text>
</comment>
<dbReference type="Proteomes" id="UP000075515">
    <property type="component" value="Unassembled WGS sequence"/>
</dbReference>
<gene>
    <name evidence="4" type="primary">msrA</name>
    <name evidence="6" type="ORF">BE04_46940</name>
    <name evidence="7" type="ORF">BE18_52790</name>
    <name evidence="8" type="ORF">BE21_17930</name>
</gene>
<dbReference type="SUPFAM" id="SSF55068">
    <property type="entry name" value="Peptide methionine sulfoxide reductase"/>
    <property type="match status" value="1"/>
</dbReference>
<evidence type="ECO:0000313" key="7">
    <source>
        <dbReference type="EMBL" id="KYF89745.1"/>
    </source>
</evidence>
<feature type="active site" evidence="4">
    <location>
        <position position="10"/>
    </location>
</feature>
<dbReference type="GO" id="GO:0008113">
    <property type="term" value="F:peptide-methionine (S)-S-oxide reductase activity"/>
    <property type="evidence" value="ECO:0007669"/>
    <property type="project" value="UniProtKB-UniRule"/>
</dbReference>
<dbReference type="NCBIfam" id="TIGR00401">
    <property type="entry name" value="msrA"/>
    <property type="match status" value="1"/>
</dbReference>
<keyword evidence="1 4" id="KW-0560">Oxidoreductase</keyword>
<dbReference type="AlphaFoldDB" id="A0A150TXK0"/>
<comment type="catalytic activity">
    <reaction evidence="2 4">
        <text>L-methionyl-[protein] + [thioredoxin]-disulfide + H2O = L-methionyl-(S)-S-oxide-[protein] + [thioredoxin]-dithiol</text>
        <dbReference type="Rhea" id="RHEA:14217"/>
        <dbReference type="Rhea" id="RHEA-COMP:10698"/>
        <dbReference type="Rhea" id="RHEA-COMP:10700"/>
        <dbReference type="Rhea" id="RHEA-COMP:12313"/>
        <dbReference type="Rhea" id="RHEA-COMP:12315"/>
        <dbReference type="ChEBI" id="CHEBI:15377"/>
        <dbReference type="ChEBI" id="CHEBI:16044"/>
        <dbReference type="ChEBI" id="CHEBI:29950"/>
        <dbReference type="ChEBI" id="CHEBI:44120"/>
        <dbReference type="ChEBI" id="CHEBI:50058"/>
        <dbReference type="EC" id="1.8.4.11"/>
    </reaction>
</comment>
<dbReference type="Proteomes" id="UP000075502">
    <property type="component" value="Unassembled WGS sequence"/>
</dbReference>
<accession>A0A150TXK0</accession>
<evidence type="ECO:0000313" key="11">
    <source>
        <dbReference type="Proteomes" id="UP000075604"/>
    </source>
</evidence>
<evidence type="ECO:0000256" key="1">
    <source>
        <dbReference type="ARBA" id="ARBA00023002"/>
    </source>
</evidence>